<dbReference type="PANTHER" id="PTHR24249:SF421">
    <property type="entry name" value="G-PROTEIN COUPLED RECEPTORS FAMILY 1 PROFILE DOMAIN-CONTAINING PROTEIN"/>
    <property type="match status" value="1"/>
</dbReference>
<keyword evidence="6 10" id="KW-0472">Membrane</keyword>
<dbReference type="PROSITE" id="PS50262">
    <property type="entry name" value="G_PROTEIN_RECEP_F1_2"/>
    <property type="match status" value="1"/>
</dbReference>
<keyword evidence="2" id="KW-1003">Cell membrane</keyword>
<dbReference type="InterPro" id="IPR017452">
    <property type="entry name" value="GPCR_Rhodpsn_7TM"/>
</dbReference>
<protein>
    <recommendedName>
        <fullName evidence="11">G-protein coupled receptors family 1 profile domain-containing protein</fullName>
    </recommendedName>
</protein>
<accession>A0ABN8QGA5</accession>
<evidence type="ECO:0000256" key="9">
    <source>
        <dbReference type="RuleBase" id="RU000688"/>
    </source>
</evidence>
<dbReference type="InterPro" id="IPR050569">
    <property type="entry name" value="TAAR"/>
</dbReference>
<dbReference type="Pfam" id="PF00001">
    <property type="entry name" value="7tm_1"/>
    <property type="match status" value="1"/>
</dbReference>
<evidence type="ECO:0000313" key="13">
    <source>
        <dbReference type="Proteomes" id="UP001159427"/>
    </source>
</evidence>
<proteinExistence type="inferred from homology"/>
<comment type="caution">
    <text evidence="12">The sequence shown here is derived from an EMBL/GenBank/DDBJ whole genome shotgun (WGS) entry which is preliminary data.</text>
</comment>
<evidence type="ECO:0000256" key="8">
    <source>
        <dbReference type="ARBA" id="ARBA00023224"/>
    </source>
</evidence>
<keyword evidence="3 9" id="KW-0812">Transmembrane</keyword>
<gene>
    <name evidence="12" type="ORF">PEVE_00004584</name>
</gene>
<comment type="similarity">
    <text evidence="9">Belongs to the G-protein coupled receptor 1 family.</text>
</comment>
<dbReference type="EMBL" id="CALNXI010001288">
    <property type="protein sequence ID" value="CAH3163459.1"/>
    <property type="molecule type" value="Genomic_DNA"/>
</dbReference>
<keyword evidence="8 9" id="KW-0807">Transducer</keyword>
<evidence type="ECO:0000256" key="3">
    <source>
        <dbReference type="ARBA" id="ARBA00022692"/>
    </source>
</evidence>
<evidence type="ECO:0000256" key="2">
    <source>
        <dbReference type="ARBA" id="ARBA00022475"/>
    </source>
</evidence>
<reference evidence="12 13" key="1">
    <citation type="submission" date="2022-05" db="EMBL/GenBank/DDBJ databases">
        <authorList>
            <consortium name="Genoscope - CEA"/>
            <person name="William W."/>
        </authorList>
    </citation>
    <scope>NUCLEOTIDE SEQUENCE [LARGE SCALE GENOMIC DNA]</scope>
</reference>
<comment type="subcellular location">
    <subcellularLocation>
        <location evidence="1">Cell membrane</location>
        <topology evidence="1">Multi-pass membrane protein</topology>
    </subcellularLocation>
</comment>
<feature type="transmembrane region" description="Helical" evidence="10">
    <location>
        <begin position="36"/>
        <end position="62"/>
    </location>
</feature>
<evidence type="ECO:0000256" key="10">
    <source>
        <dbReference type="SAM" id="Phobius"/>
    </source>
</evidence>
<keyword evidence="4 10" id="KW-1133">Transmembrane helix</keyword>
<keyword evidence="5 9" id="KW-0297">G-protein coupled receptor</keyword>
<keyword evidence="13" id="KW-1185">Reference proteome</keyword>
<keyword evidence="7 9" id="KW-0675">Receptor</keyword>
<feature type="domain" description="G-protein coupled receptors family 1 profile" evidence="11">
    <location>
        <begin position="54"/>
        <end position="169"/>
    </location>
</feature>
<evidence type="ECO:0000313" key="12">
    <source>
        <dbReference type="EMBL" id="CAH3163459.1"/>
    </source>
</evidence>
<dbReference type="CDD" id="cd00637">
    <property type="entry name" value="7tm_classA_rhodopsin-like"/>
    <property type="match status" value="1"/>
</dbReference>
<evidence type="ECO:0000256" key="5">
    <source>
        <dbReference type="ARBA" id="ARBA00023040"/>
    </source>
</evidence>
<dbReference type="SUPFAM" id="SSF81321">
    <property type="entry name" value="Family A G protein-coupled receptor-like"/>
    <property type="match status" value="1"/>
</dbReference>
<dbReference type="PROSITE" id="PS00237">
    <property type="entry name" value="G_PROTEIN_RECEP_F1_1"/>
    <property type="match status" value="1"/>
</dbReference>
<organism evidence="12 13">
    <name type="scientific">Porites evermanni</name>
    <dbReference type="NCBI Taxonomy" id="104178"/>
    <lineage>
        <taxon>Eukaryota</taxon>
        <taxon>Metazoa</taxon>
        <taxon>Cnidaria</taxon>
        <taxon>Anthozoa</taxon>
        <taxon>Hexacorallia</taxon>
        <taxon>Scleractinia</taxon>
        <taxon>Fungiina</taxon>
        <taxon>Poritidae</taxon>
        <taxon>Porites</taxon>
    </lineage>
</organism>
<dbReference type="Proteomes" id="UP001159427">
    <property type="component" value="Unassembled WGS sequence"/>
</dbReference>
<evidence type="ECO:0000256" key="4">
    <source>
        <dbReference type="ARBA" id="ARBA00022989"/>
    </source>
</evidence>
<evidence type="ECO:0000256" key="7">
    <source>
        <dbReference type="ARBA" id="ARBA00023170"/>
    </source>
</evidence>
<evidence type="ECO:0000256" key="6">
    <source>
        <dbReference type="ARBA" id="ARBA00023136"/>
    </source>
</evidence>
<dbReference type="PANTHER" id="PTHR24249">
    <property type="entry name" value="HISTAMINE RECEPTOR-RELATED G-PROTEIN COUPLED RECEPTOR"/>
    <property type="match status" value="1"/>
</dbReference>
<dbReference type="PRINTS" id="PR00237">
    <property type="entry name" value="GPCRRHODOPSN"/>
</dbReference>
<dbReference type="Gene3D" id="1.20.1070.10">
    <property type="entry name" value="Rhodopsin 7-helix transmembrane proteins"/>
    <property type="match status" value="1"/>
</dbReference>
<dbReference type="InterPro" id="IPR000276">
    <property type="entry name" value="GPCR_Rhodpsn"/>
</dbReference>
<evidence type="ECO:0000256" key="1">
    <source>
        <dbReference type="ARBA" id="ARBA00004651"/>
    </source>
</evidence>
<evidence type="ECO:0000259" key="11">
    <source>
        <dbReference type="PROSITE" id="PS50262"/>
    </source>
</evidence>
<name>A0ABN8QGA5_9CNID</name>
<sequence length="169" mass="18309">MNSSSSSANAVSTVRGCDPAIPQGTLDHTTPEAYDWLVFIAVFSIITCPLTIVLNALFIIAVTTKHRLKTNTNIALSCLSTTDLAMGVIGQPLSVSKTIAELQGNTSVTYCVRTLLATIALRVLRSVSLSHLAMMNVERYIAIKHALKYETIVTKNRLVCLSSLLWVAE</sequence>